<dbReference type="Pfam" id="PF02810">
    <property type="entry name" value="SEC-C"/>
    <property type="match status" value="1"/>
</dbReference>
<dbReference type="RefSeq" id="WP_309653067.1">
    <property type="nucleotide sequence ID" value="NZ_JARWAK010000009.1"/>
</dbReference>
<dbReference type="PANTHER" id="PTHR33747">
    <property type="entry name" value="UPF0225 PROTEIN SCO1677"/>
    <property type="match status" value="1"/>
</dbReference>
<evidence type="ECO:0000313" key="3">
    <source>
        <dbReference type="Proteomes" id="UP001264519"/>
    </source>
</evidence>
<keyword evidence="3" id="KW-1185">Reference proteome</keyword>
<evidence type="ECO:0000313" key="2">
    <source>
        <dbReference type="EMBL" id="MDR5867476.1"/>
    </source>
</evidence>
<evidence type="ECO:0000259" key="1">
    <source>
        <dbReference type="Pfam" id="PF08378"/>
    </source>
</evidence>
<dbReference type="PANTHER" id="PTHR33747:SF1">
    <property type="entry name" value="ADENYLATE CYCLASE-ASSOCIATED CAP C-TERMINAL DOMAIN-CONTAINING PROTEIN"/>
    <property type="match status" value="1"/>
</dbReference>
<reference evidence="2 3" key="1">
    <citation type="submission" date="2023-04" db="EMBL/GenBank/DDBJ databases">
        <title>A long-awaited taxogenomic arrangement of the family Halomonadaceae.</title>
        <authorList>
            <person name="De La Haba R."/>
            <person name="Chuvochina M."/>
            <person name="Wittouck S."/>
            <person name="Arahal D.R."/>
            <person name="Sanchez-Porro C."/>
            <person name="Hugenholtz P."/>
            <person name="Ventosa A."/>
        </authorList>
    </citation>
    <scope>NUCLEOTIDE SEQUENCE [LARGE SCALE GENOMIC DNA]</scope>
    <source>
        <strain evidence="2 3">DSM 23530</strain>
    </source>
</reference>
<feature type="domain" description="NERD" evidence="1">
    <location>
        <begin position="301"/>
        <end position="392"/>
    </location>
</feature>
<comment type="caution">
    <text evidence="2">The sequence shown here is derived from an EMBL/GenBank/DDBJ whole genome shotgun (WGS) entry which is preliminary data.</text>
</comment>
<dbReference type="Proteomes" id="UP001264519">
    <property type="component" value="Unassembled WGS sequence"/>
</dbReference>
<organism evidence="2 3">
    <name type="scientific">Halomonas koreensis</name>
    <dbReference type="NCBI Taxonomy" id="245385"/>
    <lineage>
        <taxon>Bacteria</taxon>
        <taxon>Pseudomonadati</taxon>
        <taxon>Pseudomonadota</taxon>
        <taxon>Gammaproteobacteria</taxon>
        <taxon>Oceanospirillales</taxon>
        <taxon>Halomonadaceae</taxon>
        <taxon>Halomonas</taxon>
    </lineage>
</organism>
<accession>A0ABU1G3F0</accession>
<dbReference type="InterPro" id="IPR004027">
    <property type="entry name" value="SEC_C_motif"/>
</dbReference>
<sequence>MPLNKKARNESDVFKELEDLCQSPGYIHAIAYFCFRDNTIRYADEVKPEDVLQQFSMERLVRTEISTLIGLACKKDIDETLPSPDLMQEYVSRTDALLQELHQSMMPPMQEVFDPTKIGGDNFNPFTSGALLRESIFYGGESAYHFQYRDLAKDKYRKDNAWLIENKGYSLEQAISTISSIQALQNDKINDVFVSLIDKNPDEWTVFEAYTLSLGEIVEKSELDAEIVKNIIESFVSPIGQSDFKSLDDFNPINAYPIIKLQEDKYLLFQNYSLVEAFYETPFFWFNSDASYKNIAMRHRGEFTEEFSSGRLKRVFGEKRVFQNVDIVDDKNNKAGEIDVLVVFANRAIVLQAKSKKLTIAARKGNDLSLKDDFKKAVQDAYDQALSCSNYLNDSNYKLFDEQANEIAINREFKEIYPFCVVSDHYPALSFQARQFLEQKPTDVIKPAFVMDVFFLDVITEMLKSPLHFLSYVNRRTLYGDKILSTHELTILSYHLKQNLWMDGEYTMMQLGDDICADLDLAMLARRDGIPGSETPDGILTKYEGTHFDKLIKDIETRDHPATIDFGFMLLTLSGDTIEMINDGISKLVELGKKDGKHHDLTLGISEGRTGLTIHCNDNSDAEAAKRLERHCELRKYDQKANQWFGVCIGARSQRLRFGVNRDFKWQQSDEMDEMTKDLPRPQSLKGKKKVNFETVTRKSKKIGRNEKCPCGSGRKYKKCCLS</sequence>
<dbReference type="Pfam" id="PF08378">
    <property type="entry name" value="NERD"/>
    <property type="match status" value="1"/>
</dbReference>
<protein>
    <submittedName>
        <fullName evidence="2">SEC-C metal-binding domain-containing protein</fullName>
    </submittedName>
</protein>
<dbReference type="Gene3D" id="3.10.450.50">
    <property type="match status" value="1"/>
</dbReference>
<dbReference type="SUPFAM" id="SSF103642">
    <property type="entry name" value="Sec-C motif"/>
    <property type="match status" value="1"/>
</dbReference>
<name>A0ABU1G3F0_9GAMM</name>
<dbReference type="InterPro" id="IPR011528">
    <property type="entry name" value="NERD"/>
</dbReference>
<gene>
    <name evidence="2" type="ORF">QC818_11810</name>
</gene>
<proteinExistence type="predicted"/>
<dbReference type="EMBL" id="JARWAK010000009">
    <property type="protein sequence ID" value="MDR5867476.1"/>
    <property type="molecule type" value="Genomic_DNA"/>
</dbReference>